<name>A0ACC6UPL5_STRAO</name>
<keyword evidence="1" id="KW-0255">Endonuclease</keyword>
<evidence type="ECO:0000313" key="1">
    <source>
        <dbReference type="EMBL" id="MEY9813379.1"/>
    </source>
</evidence>
<dbReference type="EMBL" id="JBGCBD010000002">
    <property type="protein sequence ID" value="MEY9813379.1"/>
    <property type="molecule type" value="Genomic_DNA"/>
</dbReference>
<accession>A0ACC6UPL5</accession>
<proteinExistence type="predicted"/>
<sequence length="192" mass="21752">MTPTTEHRPQMSVEEFEELERRAPETVRLEFINGKVQVKAVTDGNHDQIVAWLQRLCMQHRPELWLYGDRGMKVEAYRRGRVRPDGVLAPFGFAKGHGDWSEAEGVLMVVEVTSHDSDTDRRDRVEKPGGYAAAGIPVYLLIDRDDCSVVVFNQPEGGRYRHQEKLPFGASVKLPDPVNVTLDTEPLKDLVD</sequence>
<organism evidence="1 2">
    <name type="scientific">Streptomyces albogriseolus</name>
    <dbReference type="NCBI Taxonomy" id="1887"/>
    <lineage>
        <taxon>Bacteria</taxon>
        <taxon>Bacillati</taxon>
        <taxon>Actinomycetota</taxon>
        <taxon>Actinomycetes</taxon>
        <taxon>Kitasatosporales</taxon>
        <taxon>Streptomycetaceae</taxon>
        <taxon>Streptomyces</taxon>
        <taxon>Streptomyces albogriseolus group</taxon>
    </lineage>
</organism>
<evidence type="ECO:0000313" key="2">
    <source>
        <dbReference type="Proteomes" id="UP001565447"/>
    </source>
</evidence>
<protein>
    <submittedName>
        <fullName evidence="1">Uma2 family endonuclease</fullName>
    </submittedName>
</protein>
<comment type="caution">
    <text evidence="1">The sequence shown here is derived from an EMBL/GenBank/DDBJ whole genome shotgun (WGS) entry which is preliminary data.</text>
</comment>
<keyword evidence="1" id="KW-0378">Hydrolase</keyword>
<dbReference type="Proteomes" id="UP001565447">
    <property type="component" value="Unassembled WGS sequence"/>
</dbReference>
<reference evidence="1" key="1">
    <citation type="submission" date="2024-07" db="EMBL/GenBank/DDBJ databases">
        <title>Genome sequencing of plant associated microbes to promote plant fitness in Sorghum bicolor and Oryza sativa.</title>
        <authorList>
            <person name="Coleman-Derr D."/>
        </authorList>
    </citation>
    <scope>NUCLEOTIDE SEQUENCE</scope>
    <source>
        <strain evidence="1">SAI-173</strain>
    </source>
</reference>
<keyword evidence="2" id="KW-1185">Reference proteome</keyword>
<gene>
    <name evidence="1" type="ORF">RKD21_003636</name>
</gene>
<keyword evidence="1" id="KW-0540">Nuclease</keyword>